<sequence length="372" mass="41795">MGSFYHHEGSRIGGDGYLASTATGQTYWRRLVGFTATKQPYWWRSSPKHNPKVLPWLAAVERPEGSPFVSDGSCQELFFSCDDTSSTGTSHSERINLQNEHTTNVTHGLGLQLTEFGKIDPPTCCSTANEPDGIDNQSSLSSTSDYLDEGNIASIGSYAVEKLFGPGIEAALHRQQLEEAVENFVEELVALKLKTEGTRSWVLWVQFWRFVLEKKGQRRRWRRFTIPTPKEGDDDGDDGDNGDASRRNSGGDGPPGNSKSPDPEKSLTLEFMCPYRLKDPIRFNVREWYDCATKVYICEGSGSKRNELNELRRHIKQRHSGPGILSPHYCSTCKEEFPSPTLLDEHAKQGDTSEVPSPGKLPRRRFEDSEWS</sequence>
<accession>A0ACB7PNY8</accession>
<gene>
    <name evidence="1" type="ORF">F5144DRAFT_608788</name>
</gene>
<keyword evidence="2" id="KW-1185">Reference proteome</keyword>
<protein>
    <submittedName>
        <fullName evidence="1">Uncharacterized protein</fullName>
    </submittedName>
</protein>
<evidence type="ECO:0000313" key="2">
    <source>
        <dbReference type="Proteomes" id="UP000724584"/>
    </source>
</evidence>
<name>A0ACB7PNY8_9PEZI</name>
<evidence type="ECO:0000313" key="1">
    <source>
        <dbReference type="EMBL" id="KAH6650929.1"/>
    </source>
</evidence>
<comment type="caution">
    <text evidence="1">The sequence shown here is derived from an EMBL/GenBank/DDBJ whole genome shotgun (WGS) entry which is preliminary data.</text>
</comment>
<proteinExistence type="predicted"/>
<dbReference type="Proteomes" id="UP000724584">
    <property type="component" value="Unassembled WGS sequence"/>
</dbReference>
<dbReference type="EMBL" id="JAGIZQ010000001">
    <property type="protein sequence ID" value="KAH6650929.1"/>
    <property type="molecule type" value="Genomic_DNA"/>
</dbReference>
<organism evidence="1 2">
    <name type="scientific">Chaetomium tenue</name>
    <dbReference type="NCBI Taxonomy" id="1854479"/>
    <lineage>
        <taxon>Eukaryota</taxon>
        <taxon>Fungi</taxon>
        <taxon>Dikarya</taxon>
        <taxon>Ascomycota</taxon>
        <taxon>Pezizomycotina</taxon>
        <taxon>Sordariomycetes</taxon>
        <taxon>Sordariomycetidae</taxon>
        <taxon>Sordariales</taxon>
        <taxon>Chaetomiaceae</taxon>
        <taxon>Chaetomium</taxon>
    </lineage>
</organism>
<reference evidence="1 2" key="1">
    <citation type="journal article" date="2021" name="Nat. Commun.">
        <title>Genetic determinants of endophytism in the Arabidopsis root mycobiome.</title>
        <authorList>
            <person name="Mesny F."/>
            <person name="Miyauchi S."/>
            <person name="Thiergart T."/>
            <person name="Pickel B."/>
            <person name="Atanasova L."/>
            <person name="Karlsson M."/>
            <person name="Huettel B."/>
            <person name="Barry K.W."/>
            <person name="Haridas S."/>
            <person name="Chen C."/>
            <person name="Bauer D."/>
            <person name="Andreopoulos W."/>
            <person name="Pangilinan J."/>
            <person name="LaButti K."/>
            <person name="Riley R."/>
            <person name="Lipzen A."/>
            <person name="Clum A."/>
            <person name="Drula E."/>
            <person name="Henrissat B."/>
            <person name="Kohler A."/>
            <person name="Grigoriev I.V."/>
            <person name="Martin F.M."/>
            <person name="Hacquard S."/>
        </authorList>
    </citation>
    <scope>NUCLEOTIDE SEQUENCE [LARGE SCALE GENOMIC DNA]</scope>
    <source>
        <strain evidence="1 2">MPI-SDFR-AT-0079</strain>
    </source>
</reference>